<dbReference type="Pfam" id="PF20669">
    <property type="entry name" value="Exo70_N"/>
    <property type="match status" value="1"/>
</dbReference>
<dbReference type="GO" id="GO:0015031">
    <property type="term" value="P:protein transport"/>
    <property type="evidence" value="ECO:0007669"/>
    <property type="project" value="UniProtKB-KW"/>
</dbReference>
<dbReference type="PANTHER" id="PTHR12542:SF38">
    <property type="entry name" value="EXOCYST SUBUNIT EXO70 FAMILY PROTEIN"/>
    <property type="match status" value="1"/>
</dbReference>
<evidence type="ECO:0000313" key="6">
    <source>
        <dbReference type="EMBL" id="CAJ1968390.1"/>
    </source>
</evidence>
<evidence type="ECO:0000313" key="7">
    <source>
        <dbReference type="Proteomes" id="UP001189624"/>
    </source>
</evidence>
<evidence type="ECO:0000256" key="3">
    <source>
        <dbReference type="RuleBase" id="RU365026"/>
    </source>
</evidence>
<organism evidence="6 7">
    <name type="scientific">Sphenostylis stenocarpa</name>
    <dbReference type="NCBI Taxonomy" id="92480"/>
    <lineage>
        <taxon>Eukaryota</taxon>
        <taxon>Viridiplantae</taxon>
        <taxon>Streptophyta</taxon>
        <taxon>Embryophyta</taxon>
        <taxon>Tracheophyta</taxon>
        <taxon>Spermatophyta</taxon>
        <taxon>Magnoliopsida</taxon>
        <taxon>eudicotyledons</taxon>
        <taxon>Gunneridae</taxon>
        <taxon>Pentapetalae</taxon>
        <taxon>rosids</taxon>
        <taxon>fabids</taxon>
        <taxon>Fabales</taxon>
        <taxon>Fabaceae</taxon>
        <taxon>Papilionoideae</taxon>
        <taxon>50 kb inversion clade</taxon>
        <taxon>NPAAA clade</taxon>
        <taxon>indigoferoid/millettioid clade</taxon>
        <taxon>Phaseoleae</taxon>
        <taxon>Sphenostylis</taxon>
    </lineage>
</organism>
<keyword evidence="3" id="KW-0653">Protein transport</keyword>
<sequence>MRNVCWEPKTQSFTFSHHTSPPNSSSTSTTTTTTTKETIVSRGIEEAEALILKWDPETSAYGRVTSLFYNDKTEAMHYIHCVNQLQKTMHALLADNPSSRKLVNAQNLMQIAMKRLQKEFYQMLSMNRAHLDPESVSTRSSTTSRSSFCSDSYDEATAEDDVHHTGDCISEVERVSSEAVADLKSIADCMVSNGYGKECVTVYTTMRKSIVDEGIYRLSVEELSASKVKKMEWEVLELKINGWLEAVKIAVRTLFAGERILCDQVFGASPSIAEACFAEISRSGAALLFGFPELVASKKKSQPKKIFRMIDMYAAIAALLPEIESIFSLDSTTAVKSQACALLHRLSESVRTSLFEFETAMQKDSSKSAAKFAGVHSLTVQVMNHLSTLADYSNVLLEIFFDVPPPSRSPLPESYLYSPQSDNITITGTEFSAHMARLILVLLCKIDGKSRHCKEVSLSYLFLANNLRHVVAKVRTSNLLYVLGDDWVLNHEAKVKRLLANYERVAWDKVLSSLPENPTAAMSAAEARVIFGTFNLEFEKAYRRENAFTIPEQEFREEIKQSLSRKINPIYQEVYETRRNSEGSVREMREYVIFTPQDVENYMLNLFSSRASSTTEENNFFSVRKKYCKKSK</sequence>
<dbReference type="Gene3D" id="1.20.1280.170">
    <property type="entry name" value="Exocyst complex component Exo70"/>
    <property type="match status" value="1"/>
</dbReference>
<comment type="similarity">
    <text evidence="1 3">Belongs to the EXO70 family.</text>
</comment>
<feature type="domain" description="Exocyst complex subunit Exo70 C-terminal" evidence="5">
    <location>
        <begin position="243"/>
        <end position="604"/>
    </location>
</feature>
<dbReference type="InterPro" id="IPR016159">
    <property type="entry name" value="Cullin_repeat-like_dom_sf"/>
</dbReference>
<dbReference type="InterPro" id="IPR046364">
    <property type="entry name" value="Exo70_C"/>
</dbReference>
<evidence type="ECO:0000256" key="1">
    <source>
        <dbReference type="ARBA" id="ARBA00006756"/>
    </source>
</evidence>
<dbReference type="Proteomes" id="UP001189624">
    <property type="component" value="Chromosome 7"/>
</dbReference>
<dbReference type="GO" id="GO:0005546">
    <property type="term" value="F:phosphatidylinositol-4,5-bisphosphate binding"/>
    <property type="evidence" value="ECO:0007669"/>
    <property type="project" value="InterPro"/>
</dbReference>
<evidence type="ECO:0000259" key="5">
    <source>
        <dbReference type="Pfam" id="PF03081"/>
    </source>
</evidence>
<dbReference type="Gramene" id="rna-AYBTSS11_LOCUS21688">
    <property type="protein sequence ID" value="CAJ1968390.1"/>
    <property type="gene ID" value="gene-AYBTSS11_LOCUS21688"/>
</dbReference>
<dbReference type="GO" id="GO:0000145">
    <property type="term" value="C:exocyst"/>
    <property type="evidence" value="ECO:0007669"/>
    <property type="project" value="InterPro"/>
</dbReference>
<keyword evidence="3" id="KW-0268">Exocytosis</keyword>
<dbReference type="InterPro" id="IPR004140">
    <property type="entry name" value="Exo70"/>
</dbReference>
<dbReference type="GO" id="GO:0006887">
    <property type="term" value="P:exocytosis"/>
    <property type="evidence" value="ECO:0007669"/>
    <property type="project" value="UniProtKB-KW"/>
</dbReference>
<feature type="region of interest" description="Disordered" evidence="4">
    <location>
        <begin position="1"/>
        <end position="36"/>
    </location>
</feature>
<dbReference type="Pfam" id="PF03081">
    <property type="entry name" value="Exo70_C"/>
    <property type="match status" value="1"/>
</dbReference>
<proteinExistence type="inferred from homology"/>
<name>A0AA86VZR2_9FABA</name>
<accession>A0AA86VZR2</accession>
<feature type="compositionally biased region" description="Low complexity" evidence="4">
    <location>
        <begin position="14"/>
        <end position="35"/>
    </location>
</feature>
<dbReference type="EMBL" id="OY731404">
    <property type="protein sequence ID" value="CAJ1968390.1"/>
    <property type="molecule type" value="Genomic_DNA"/>
</dbReference>
<comment type="function">
    <text evidence="3">Component of the exocyst complex.</text>
</comment>
<gene>
    <name evidence="6" type="ORF">AYBTSS11_LOCUS21688</name>
</gene>
<reference evidence="6" key="1">
    <citation type="submission" date="2023-10" db="EMBL/GenBank/DDBJ databases">
        <authorList>
            <person name="Domelevo Entfellner J.-B."/>
        </authorList>
    </citation>
    <scope>NUCLEOTIDE SEQUENCE</scope>
</reference>
<dbReference type="PANTHER" id="PTHR12542">
    <property type="entry name" value="EXOCYST COMPLEX PROTEIN EXO70"/>
    <property type="match status" value="1"/>
</dbReference>
<dbReference type="AlphaFoldDB" id="A0AA86VZR2"/>
<keyword evidence="2 3" id="KW-0813">Transport</keyword>
<dbReference type="SUPFAM" id="SSF74788">
    <property type="entry name" value="Cullin repeat-like"/>
    <property type="match status" value="1"/>
</dbReference>
<protein>
    <recommendedName>
        <fullName evidence="3">Exocyst subunit Exo70 family protein</fullName>
    </recommendedName>
</protein>
<keyword evidence="7" id="KW-1185">Reference proteome</keyword>
<evidence type="ECO:0000256" key="4">
    <source>
        <dbReference type="SAM" id="MobiDB-lite"/>
    </source>
</evidence>
<evidence type="ECO:0000256" key="2">
    <source>
        <dbReference type="ARBA" id="ARBA00022448"/>
    </source>
</evidence>